<comment type="caution">
    <text evidence="1">The sequence shown here is derived from an EMBL/GenBank/DDBJ whole genome shotgun (WGS) entry which is preliminary data.</text>
</comment>
<evidence type="ECO:0000313" key="3">
    <source>
        <dbReference type="EMBL" id="CAL4791872.1"/>
    </source>
</evidence>
<sequence length="59" mass="6412">MPDARGLWDVQADGTAAPVKLRSQELCDEATGATLQDPVQVEDWKLKLGCSPIPFGSIW</sequence>
<name>A0A9P1D7W7_9DINO</name>
<dbReference type="OrthoDB" id="419508at2759"/>
<evidence type="ECO:0000313" key="1">
    <source>
        <dbReference type="EMBL" id="CAI4004560.1"/>
    </source>
</evidence>
<dbReference type="EMBL" id="CAMXCT030003447">
    <property type="protein sequence ID" value="CAL4791872.1"/>
    <property type="molecule type" value="Genomic_DNA"/>
</dbReference>
<keyword evidence="4" id="KW-1185">Reference proteome</keyword>
<organism evidence="1">
    <name type="scientific">Cladocopium goreaui</name>
    <dbReference type="NCBI Taxonomy" id="2562237"/>
    <lineage>
        <taxon>Eukaryota</taxon>
        <taxon>Sar</taxon>
        <taxon>Alveolata</taxon>
        <taxon>Dinophyceae</taxon>
        <taxon>Suessiales</taxon>
        <taxon>Symbiodiniaceae</taxon>
        <taxon>Cladocopium</taxon>
    </lineage>
</organism>
<reference evidence="2" key="2">
    <citation type="submission" date="2024-04" db="EMBL/GenBank/DDBJ databases">
        <authorList>
            <person name="Chen Y."/>
            <person name="Shah S."/>
            <person name="Dougan E. K."/>
            <person name="Thang M."/>
            <person name="Chan C."/>
        </authorList>
    </citation>
    <scope>NUCLEOTIDE SEQUENCE [LARGE SCALE GENOMIC DNA]</scope>
</reference>
<proteinExistence type="predicted"/>
<evidence type="ECO:0000313" key="2">
    <source>
        <dbReference type="EMBL" id="CAL1157935.1"/>
    </source>
</evidence>
<accession>A0A9P1D7W7</accession>
<reference evidence="1" key="1">
    <citation type="submission" date="2022-10" db="EMBL/GenBank/DDBJ databases">
        <authorList>
            <person name="Chen Y."/>
            <person name="Dougan E. K."/>
            <person name="Chan C."/>
            <person name="Rhodes N."/>
            <person name="Thang M."/>
        </authorList>
    </citation>
    <scope>NUCLEOTIDE SEQUENCE</scope>
</reference>
<protein>
    <submittedName>
        <fullName evidence="3">Phospholipase B-like protein B</fullName>
    </submittedName>
</protein>
<dbReference type="EMBL" id="CAMXCT020003447">
    <property type="protein sequence ID" value="CAL1157935.1"/>
    <property type="molecule type" value="Genomic_DNA"/>
</dbReference>
<dbReference type="EMBL" id="CAMXCT010003447">
    <property type="protein sequence ID" value="CAI4004560.1"/>
    <property type="molecule type" value="Genomic_DNA"/>
</dbReference>
<evidence type="ECO:0000313" key="4">
    <source>
        <dbReference type="Proteomes" id="UP001152797"/>
    </source>
</evidence>
<dbReference type="Proteomes" id="UP001152797">
    <property type="component" value="Unassembled WGS sequence"/>
</dbReference>
<gene>
    <name evidence="1" type="ORF">C1SCF055_LOCUS30341</name>
</gene>
<dbReference type="AlphaFoldDB" id="A0A9P1D7W7"/>